<feature type="domain" description="SHSP" evidence="4">
    <location>
        <begin position="1"/>
        <end position="123"/>
    </location>
</feature>
<protein>
    <submittedName>
        <fullName evidence="5">HSP20-like chaperone</fullName>
    </submittedName>
</protein>
<accession>A0AA39XK00</accession>
<dbReference type="InterPro" id="IPR008978">
    <property type="entry name" value="HSP20-like_chaperone"/>
</dbReference>
<dbReference type="AlphaFoldDB" id="A0AA39XK00"/>
<dbReference type="Gene3D" id="2.60.40.790">
    <property type="match status" value="1"/>
</dbReference>
<evidence type="ECO:0000256" key="3">
    <source>
        <dbReference type="RuleBase" id="RU003616"/>
    </source>
</evidence>
<dbReference type="PROSITE" id="PS01031">
    <property type="entry name" value="SHSP"/>
    <property type="match status" value="1"/>
</dbReference>
<dbReference type="EMBL" id="JAULSR010000001">
    <property type="protein sequence ID" value="KAK0635428.1"/>
    <property type="molecule type" value="Genomic_DNA"/>
</dbReference>
<dbReference type="Proteomes" id="UP001174934">
    <property type="component" value="Unassembled WGS sequence"/>
</dbReference>
<dbReference type="PANTHER" id="PTHR11527">
    <property type="entry name" value="HEAT-SHOCK PROTEIN 20 FAMILY MEMBER"/>
    <property type="match status" value="1"/>
</dbReference>
<keyword evidence="6" id="KW-1185">Reference proteome</keyword>
<evidence type="ECO:0000313" key="6">
    <source>
        <dbReference type="Proteomes" id="UP001174934"/>
    </source>
</evidence>
<evidence type="ECO:0000313" key="5">
    <source>
        <dbReference type="EMBL" id="KAK0635428.1"/>
    </source>
</evidence>
<feature type="non-terminal residue" evidence="5">
    <location>
        <position position="1"/>
    </location>
</feature>
<feature type="non-terminal residue" evidence="5">
    <location>
        <position position="123"/>
    </location>
</feature>
<evidence type="ECO:0000256" key="2">
    <source>
        <dbReference type="PROSITE-ProRule" id="PRU00285"/>
    </source>
</evidence>
<dbReference type="InterPro" id="IPR031107">
    <property type="entry name" value="Small_HSP"/>
</dbReference>
<dbReference type="InterPro" id="IPR002068">
    <property type="entry name" value="A-crystallin/Hsp20_dom"/>
</dbReference>
<proteinExistence type="inferred from homology"/>
<dbReference type="Pfam" id="PF00011">
    <property type="entry name" value="HSP20"/>
    <property type="match status" value="1"/>
</dbReference>
<sequence>PRFDVHETKTGYELHGELPGVERENLRIEFTDDDALVISGHVGPAASPLNEKKTPAAPAAAAAAAAAAAPRQWQTERSLGEFSRRFLFAQKVDRDAISAGLHNGVLVVSVPKAKRFQPRRIVV</sequence>
<evidence type="ECO:0000256" key="1">
    <source>
        <dbReference type="ARBA" id="ARBA00023016"/>
    </source>
</evidence>
<name>A0AA39XK00_9PEZI</name>
<keyword evidence="1" id="KW-0346">Stress response</keyword>
<reference evidence="5" key="1">
    <citation type="submission" date="2023-06" db="EMBL/GenBank/DDBJ databases">
        <title>Genome-scale phylogeny and comparative genomics of the fungal order Sordariales.</title>
        <authorList>
            <consortium name="Lawrence Berkeley National Laboratory"/>
            <person name="Hensen N."/>
            <person name="Bonometti L."/>
            <person name="Westerberg I."/>
            <person name="Brannstrom I.O."/>
            <person name="Guillou S."/>
            <person name="Cros-Aarteil S."/>
            <person name="Calhoun S."/>
            <person name="Haridas S."/>
            <person name="Kuo A."/>
            <person name="Mondo S."/>
            <person name="Pangilinan J."/>
            <person name="Riley R."/>
            <person name="LaButti K."/>
            <person name="Andreopoulos B."/>
            <person name="Lipzen A."/>
            <person name="Chen C."/>
            <person name="Yanf M."/>
            <person name="Daum C."/>
            <person name="Ng V."/>
            <person name="Clum A."/>
            <person name="Steindorff A."/>
            <person name="Ohm R."/>
            <person name="Martin F."/>
            <person name="Silar P."/>
            <person name="Natvig D."/>
            <person name="Lalanne C."/>
            <person name="Gautier V."/>
            <person name="Ament-velasquez S.L."/>
            <person name="Kruys A."/>
            <person name="Hutchinson M.I."/>
            <person name="Powell A.J."/>
            <person name="Barry K."/>
            <person name="Miller A.N."/>
            <person name="Grigoriev I.V."/>
            <person name="Debuchy R."/>
            <person name="Gladieux P."/>
            <person name="Thoren M.H."/>
            <person name="Johannesson H."/>
        </authorList>
    </citation>
    <scope>NUCLEOTIDE SEQUENCE</scope>
    <source>
        <strain evidence="5">SMH3391-2</strain>
    </source>
</reference>
<gene>
    <name evidence="5" type="ORF">B0T17DRAFT_477363</name>
</gene>
<evidence type="ECO:0000259" key="4">
    <source>
        <dbReference type="PROSITE" id="PS01031"/>
    </source>
</evidence>
<dbReference type="SUPFAM" id="SSF49764">
    <property type="entry name" value="HSP20-like chaperones"/>
    <property type="match status" value="1"/>
</dbReference>
<comment type="caution">
    <text evidence="5">The sequence shown here is derived from an EMBL/GenBank/DDBJ whole genome shotgun (WGS) entry which is preliminary data.</text>
</comment>
<dbReference type="CDD" id="cd06464">
    <property type="entry name" value="ACD_sHsps-like"/>
    <property type="match status" value="1"/>
</dbReference>
<organism evidence="5 6">
    <name type="scientific">Bombardia bombarda</name>
    <dbReference type="NCBI Taxonomy" id="252184"/>
    <lineage>
        <taxon>Eukaryota</taxon>
        <taxon>Fungi</taxon>
        <taxon>Dikarya</taxon>
        <taxon>Ascomycota</taxon>
        <taxon>Pezizomycotina</taxon>
        <taxon>Sordariomycetes</taxon>
        <taxon>Sordariomycetidae</taxon>
        <taxon>Sordariales</taxon>
        <taxon>Lasiosphaeriaceae</taxon>
        <taxon>Bombardia</taxon>
    </lineage>
</organism>
<comment type="similarity">
    <text evidence="2 3">Belongs to the small heat shock protein (HSP20) family.</text>
</comment>